<feature type="compositionally biased region" description="Basic residues" evidence="1">
    <location>
        <begin position="167"/>
        <end position="176"/>
    </location>
</feature>
<reference evidence="2 3" key="1">
    <citation type="journal article" date="2012" name="Genome Biol.">
        <title>Genome and low-iron response of an oceanic diatom adapted to chronic iron limitation.</title>
        <authorList>
            <person name="Lommer M."/>
            <person name="Specht M."/>
            <person name="Roy A.S."/>
            <person name="Kraemer L."/>
            <person name="Andreson R."/>
            <person name="Gutowska M.A."/>
            <person name="Wolf J."/>
            <person name="Bergner S.V."/>
            <person name="Schilhabel M.B."/>
            <person name="Klostermeier U.C."/>
            <person name="Beiko R.G."/>
            <person name="Rosenstiel P."/>
            <person name="Hippler M."/>
            <person name="Laroche J."/>
        </authorList>
    </citation>
    <scope>NUCLEOTIDE SEQUENCE [LARGE SCALE GENOMIC DNA]</scope>
    <source>
        <strain evidence="2 3">CCMP1005</strain>
    </source>
</reference>
<evidence type="ECO:0000313" key="2">
    <source>
        <dbReference type="EMBL" id="EJK56014.1"/>
    </source>
</evidence>
<feature type="compositionally biased region" description="Basic and acidic residues" evidence="1">
    <location>
        <begin position="271"/>
        <end position="285"/>
    </location>
</feature>
<gene>
    <name evidence="2" type="ORF">THAOC_24173</name>
</gene>
<feature type="compositionally biased region" description="Polar residues" evidence="1">
    <location>
        <begin position="35"/>
        <end position="44"/>
    </location>
</feature>
<sequence length="357" mass="38977">MPSSLLPPYGGSRTKLGLFTPGEPTGTGERGVTTDKASPRNSCDMSHHGPDRLTRAPRPAGKLCRLFQDGRVSSRFGDRRGGDSPGPRGRAAPSRHPAGVVVGAREITIRRAPPRRRQVSFPGCSGGLDGPPRRVVSAAERPARMTAKLHPAGGGGTSLPSSPSPRRASRPRRFREKRGTGSREESKSGRESRPVTTQGAGSLEEARVPGRRDGDDEDGPRPRPGQPPTSIRLPPGSTGGTPAEDPTSSPEREWREPRASGSGCDNQQSEIGHERGPWHGEERKLWSVKRSNRLPSPCNFSIHRGRRDPSRMGGTRKITVGRCKRKSRIDETIRRTWVEKEYPRTSESFKGEFDVHE</sequence>
<dbReference type="Proteomes" id="UP000266841">
    <property type="component" value="Unassembled WGS sequence"/>
</dbReference>
<name>K0RUB4_THAOC</name>
<keyword evidence="3" id="KW-1185">Reference proteome</keyword>
<feature type="compositionally biased region" description="Low complexity" evidence="1">
    <location>
        <begin position="16"/>
        <end position="31"/>
    </location>
</feature>
<proteinExistence type="predicted"/>
<feature type="region of interest" description="Disordered" evidence="1">
    <location>
        <begin position="1"/>
        <end position="317"/>
    </location>
</feature>
<feature type="compositionally biased region" description="Basic and acidic residues" evidence="1">
    <location>
        <begin position="177"/>
        <end position="193"/>
    </location>
</feature>
<dbReference type="AlphaFoldDB" id="K0RUB4"/>
<accession>K0RUB4</accession>
<evidence type="ECO:0000256" key="1">
    <source>
        <dbReference type="SAM" id="MobiDB-lite"/>
    </source>
</evidence>
<organism evidence="2 3">
    <name type="scientific">Thalassiosira oceanica</name>
    <name type="common">Marine diatom</name>
    <dbReference type="NCBI Taxonomy" id="159749"/>
    <lineage>
        <taxon>Eukaryota</taxon>
        <taxon>Sar</taxon>
        <taxon>Stramenopiles</taxon>
        <taxon>Ochrophyta</taxon>
        <taxon>Bacillariophyta</taxon>
        <taxon>Coscinodiscophyceae</taxon>
        <taxon>Thalassiosirophycidae</taxon>
        <taxon>Thalassiosirales</taxon>
        <taxon>Thalassiosiraceae</taxon>
        <taxon>Thalassiosira</taxon>
    </lineage>
</organism>
<protein>
    <submittedName>
        <fullName evidence="2">Uncharacterized protein</fullName>
    </submittedName>
</protein>
<feature type="compositionally biased region" description="Basic and acidic residues" evidence="1">
    <location>
        <begin position="45"/>
        <end position="54"/>
    </location>
</feature>
<feature type="compositionally biased region" description="Basic and acidic residues" evidence="1">
    <location>
        <begin position="204"/>
        <end position="214"/>
    </location>
</feature>
<comment type="caution">
    <text evidence="2">The sequence shown here is derived from an EMBL/GenBank/DDBJ whole genome shotgun (WGS) entry which is preliminary data.</text>
</comment>
<evidence type="ECO:0000313" key="3">
    <source>
        <dbReference type="Proteomes" id="UP000266841"/>
    </source>
</evidence>
<dbReference type="EMBL" id="AGNL01032623">
    <property type="protein sequence ID" value="EJK56014.1"/>
    <property type="molecule type" value="Genomic_DNA"/>
</dbReference>